<dbReference type="PANTHER" id="PTHR42839:SF2">
    <property type="entry name" value="ISOCHORISMATE SYNTHASE ENTC"/>
    <property type="match status" value="1"/>
</dbReference>
<evidence type="ECO:0000313" key="2">
    <source>
        <dbReference type="EMBL" id="OKL48713.1"/>
    </source>
</evidence>
<protein>
    <recommendedName>
        <fullName evidence="1">Chorismate-utilising enzyme C-terminal domain-containing protein</fullName>
    </recommendedName>
</protein>
<dbReference type="STRING" id="156892.BM477_05830"/>
<dbReference type="SUPFAM" id="SSF56322">
    <property type="entry name" value="ADC synthase"/>
    <property type="match status" value="1"/>
</dbReference>
<dbReference type="InterPro" id="IPR005801">
    <property type="entry name" value="ADC_synthase"/>
</dbReference>
<evidence type="ECO:0000259" key="1">
    <source>
        <dbReference type="Pfam" id="PF00425"/>
    </source>
</evidence>
<sequence length="483" mass="52319">MNTGTNSSSPAPQLTWHACIVAAPETAYGSASHPQGMAQPWGRWALSFVPADRRPLAWIGRGPCLVGWDEGASFTGTLVSASRSYRNWAKNTPLHWNRPGETTDAPTVAPELADFKLPETESDPLAPQPADLEQILFGLGSFPFAGGDGQITVPAVALIGLPYLRTCLLWRSDFTAEAEHILRLAEAGDPSPSAPEEELDGSDWKHLGGTVPRETWLNQLSAGIKRLQHGEATKFVMARDEIWRSSQPVPVKQVLHRLISRDDQEGQQVSAWAFAIGNQVGASPEVLARTQRGEFACRILAGTTLPGYGPELFDDPKEVREHQVARDSVMELLTQAGVTDVQASEPSILSLPNVDHLQSVVTGQVSDLVDSATITEVFHPTAAICGMPRQVAMQLISQLEGMERGDFTGPVGIIAPNGDGQWNIALRCAQTLTEDGVSDPDSAQIKAWRLLAGAGILPASDPAREWDEMGRKMQLMRKALRIE</sequence>
<dbReference type="Proteomes" id="UP000186465">
    <property type="component" value="Unassembled WGS sequence"/>
</dbReference>
<keyword evidence="3" id="KW-1185">Reference proteome</keyword>
<organism evidence="2 3">
    <name type="scientific">Boudabousia marimammalium</name>
    <dbReference type="NCBI Taxonomy" id="156892"/>
    <lineage>
        <taxon>Bacteria</taxon>
        <taxon>Bacillati</taxon>
        <taxon>Actinomycetota</taxon>
        <taxon>Actinomycetes</taxon>
        <taxon>Actinomycetales</taxon>
        <taxon>Actinomycetaceae</taxon>
        <taxon>Boudabousia</taxon>
    </lineage>
</organism>
<feature type="domain" description="Chorismate-utilising enzyme C-terminal" evidence="1">
    <location>
        <begin position="213"/>
        <end position="472"/>
    </location>
</feature>
<proteinExistence type="predicted"/>
<dbReference type="RefSeq" id="WP_075361742.1">
    <property type="nucleotide sequence ID" value="NZ_MPDM01000005.1"/>
</dbReference>
<comment type="caution">
    <text evidence="2">The sequence shown here is derived from an EMBL/GenBank/DDBJ whole genome shotgun (WGS) entry which is preliminary data.</text>
</comment>
<accession>A0A1Q5PMG4</accession>
<dbReference type="AlphaFoldDB" id="A0A1Q5PMG4"/>
<dbReference type="Gene3D" id="3.60.120.10">
    <property type="entry name" value="Anthranilate synthase"/>
    <property type="match status" value="1"/>
</dbReference>
<name>A0A1Q5PMG4_9ACTO</name>
<dbReference type="PANTHER" id="PTHR42839">
    <property type="entry name" value="ISOCHORISMATE SYNTHASE ENTC"/>
    <property type="match status" value="1"/>
</dbReference>
<reference evidence="3" key="1">
    <citation type="submission" date="2016-11" db="EMBL/GenBank/DDBJ databases">
        <title>Actinomyces gypaetusis sp. nov. isolated from Gypaetus barbatus in Qinghai Tibet Plateau China.</title>
        <authorList>
            <person name="Meng X."/>
        </authorList>
    </citation>
    <scope>NUCLEOTIDE SEQUENCE [LARGE SCALE GENOMIC DNA]</scope>
    <source>
        <strain evidence="3">DSM 15383</strain>
    </source>
</reference>
<dbReference type="Pfam" id="PF00425">
    <property type="entry name" value="Chorismate_bind"/>
    <property type="match status" value="1"/>
</dbReference>
<dbReference type="InterPro" id="IPR015890">
    <property type="entry name" value="Chorismate_C"/>
</dbReference>
<evidence type="ECO:0000313" key="3">
    <source>
        <dbReference type="Proteomes" id="UP000186465"/>
    </source>
</evidence>
<dbReference type="OrthoDB" id="9806579at2"/>
<gene>
    <name evidence="2" type="ORF">BM477_05830</name>
</gene>
<dbReference type="EMBL" id="MPDM01000005">
    <property type="protein sequence ID" value="OKL48713.1"/>
    <property type="molecule type" value="Genomic_DNA"/>
</dbReference>